<evidence type="ECO:0008006" key="5">
    <source>
        <dbReference type="Google" id="ProtNLM"/>
    </source>
</evidence>
<keyword evidence="2" id="KW-1133">Transmembrane helix</keyword>
<dbReference type="OMA" id="WAINKGR"/>
<evidence type="ECO:0000256" key="1">
    <source>
        <dbReference type="SAM" id="MobiDB-lite"/>
    </source>
</evidence>
<feature type="compositionally biased region" description="Gly residues" evidence="1">
    <location>
        <begin position="326"/>
        <end position="335"/>
    </location>
</feature>
<protein>
    <recommendedName>
        <fullName evidence="5">Transmembrane protein</fullName>
    </recommendedName>
</protein>
<sequence length="335" mass="37174">MRNVTVDDSDRGRLQYSPTLCDGSGWVVESGTGYSGSYSWCTGSSSSSQPTVTLSFTGVAVYYSTPRIEGQSIRVELDGSSSDDINLSIPSGGAGTSIVWYQTGLENTEHTLRLIPGSGSSTLNVDAFIYTALEEDEELRSHPSITLQREPHPHRPFIHSLERRDAHASTSPLPTILGSIVGGIALLIFLWIAYFLHRKAKQRSAQYSWKAPVPPLSRTPDPQEHFDRYASQQTNQSPPAIHRDYVQSDNYAPQPRRHQGRLSFSNQQSEGRVELSPPKPSNIRPLPQIPSRNNSRGTEDEYFERVASPATAYSGGRDVQRSQGYHGYGGRRMYE</sequence>
<feature type="region of interest" description="Disordered" evidence="1">
    <location>
        <begin position="250"/>
        <end position="335"/>
    </location>
</feature>
<accession>A8N5B3</accession>
<feature type="transmembrane region" description="Helical" evidence="2">
    <location>
        <begin position="176"/>
        <end position="196"/>
    </location>
</feature>
<dbReference type="RefSeq" id="XP_001830058.1">
    <property type="nucleotide sequence ID" value="XM_001830006.1"/>
</dbReference>
<keyword evidence="4" id="KW-1185">Reference proteome</keyword>
<evidence type="ECO:0000256" key="2">
    <source>
        <dbReference type="SAM" id="Phobius"/>
    </source>
</evidence>
<name>A8N5B3_COPC7</name>
<dbReference type="GeneID" id="6006496"/>
<proteinExistence type="predicted"/>
<dbReference type="Proteomes" id="UP000001861">
    <property type="component" value="Unassembled WGS sequence"/>
</dbReference>
<comment type="caution">
    <text evidence="3">The sequence shown here is derived from an EMBL/GenBank/DDBJ whole genome shotgun (WGS) entry which is preliminary data.</text>
</comment>
<dbReference type="Gene3D" id="2.60.120.260">
    <property type="entry name" value="Galactose-binding domain-like"/>
    <property type="match status" value="1"/>
</dbReference>
<reference evidence="3 4" key="1">
    <citation type="journal article" date="2010" name="Proc. Natl. Acad. Sci. U.S.A.">
        <title>Insights into evolution of multicellular fungi from the assembled chromosomes of the mushroom Coprinopsis cinerea (Coprinus cinereus).</title>
        <authorList>
            <person name="Stajich J.E."/>
            <person name="Wilke S.K."/>
            <person name="Ahren D."/>
            <person name="Au C.H."/>
            <person name="Birren B.W."/>
            <person name="Borodovsky M."/>
            <person name="Burns C."/>
            <person name="Canback B."/>
            <person name="Casselton L.A."/>
            <person name="Cheng C.K."/>
            <person name="Deng J."/>
            <person name="Dietrich F.S."/>
            <person name="Fargo D.C."/>
            <person name="Farman M.L."/>
            <person name="Gathman A.C."/>
            <person name="Goldberg J."/>
            <person name="Guigo R."/>
            <person name="Hoegger P.J."/>
            <person name="Hooker J.B."/>
            <person name="Huggins A."/>
            <person name="James T.Y."/>
            <person name="Kamada T."/>
            <person name="Kilaru S."/>
            <person name="Kodira C."/>
            <person name="Kues U."/>
            <person name="Kupfer D."/>
            <person name="Kwan H.S."/>
            <person name="Lomsadze A."/>
            <person name="Li W."/>
            <person name="Lilly W.W."/>
            <person name="Ma L.J."/>
            <person name="Mackey A.J."/>
            <person name="Manning G."/>
            <person name="Martin F."/>
            <person name="Muraguchi H."/>
            <person name="Natvig D.O."/>
            <person name="Palmerini H."/>
            <person name="Ramesh M.A."/>
            <person name="Rehmeyer C.J."/>
            <person name="Roe B.A."/>
            <person name="Shenoy N."/>
            <person name="Stanke M."/>
            <person name="Ter-Hovhannisyan V."/>
            <person name="Tunlid A."/>
            <person name="Velagapudi R."/>
            <person name="Vision T.J."/>
            <person name="Zeng Q."/>
            <person name="Zolan M.E."/>
            <person name="Pukkila P.J."/>
        </authorList>
    </citation>
    <scope>NUCLEOTIDE SEQUENCE [LARGE SCALE GENOMIC DNA]</scope>
    <source>
        <strain evidence="4">Okayama-7 / 130 / ATCC MYA-4618 / FGSC 9003</strain>
    </source>
</reference>
<dbReference type="OrthoDB" id="2946286at2759"/>
<keyword evidence="2" id="KW-0812">Transmembrane</keyword>
<organism evidence="3 4">
    <name type="scientific">Coprinopsis cinerea (strain Okayama-7 / 130 / ATCC MYA-4618 / FGSC 9003)</name>
    <name type="common">Inky cap fungus</name>
    <name type="synonym">Hormographiella aspergillata</name>
    <dbReference type="NCBI Taxonomy" id="240176"/>
    <lineage>
        <taxon>Eukaryota</taxon>
        <taxon>Fungi</taxon>
        <taxon>Dikarya</taxon>
        <taxon>Basidiomycota</taxon>
        <taxon>Agaricomycotina</taxon>
        <taxon>Agaricomycetes</taxon>
        <taxon>Agaricomycetidae</taxon>
        <taxon>Agaricales</taxon>
        <taxon>Agaricineae</taxon>
        <taxon>Psathyrellaceae</taxon>
        <taxon>Coprinopsis</taxon>
    </lineage>
</organism>
<dbReference type="EMBL" id="AACS02000003">
    <property type="protein sequence ID" value="EAU91723.1"/>
    <property type="molecule type" value="Genomic_DNA"/>
</dbReference>
<gene>
    <name evidence="3" type="ORF">CC1G_04491</name>
</gene>
<dbReference type="AlphaFoldDB" id="A8N5B3"/>
<evidence type="ECO:0000313" key="4">
    <source>
        <dbReference type="Proteomes" id="UP000001861"/>
    </source>
</evidence>
<evidence type="ECO:0000313" key="3">
    <source>
        <dbReference type="EMBL" id="EAU91723.1"/>
    </source>
</evidence>
<dbReference type="VEuPathDB" id="FungiDB:CC1G_04491"/>
<keyword evidence="2" id="KW-0472">Membrane</keyword>
<dbReference type="InParanoid" id="A8N5B3"/>
<dbReference type="KEGG" id="cci:CC1G_04491"/>